<dbReference type="GO" id="GO:0031146">
    <property type="term" value="P:SCF-dependent proteasomal ubiquitin-dependent protein catabolic process"/>
    <property type="evidence" value="ECO:0007669"/>
    <property type="project" value="TreeGrafter"/>
</dbReference>
<feature type="region of interest" description="Disordered" evidence="1">
    <location>
        <begin position="265"/>
        <end position="299"/>
    </location>
</feature>
<dbReference type="InterPro" id="IPR032675">
    <property type="entry name" value="LRR_dom_sf"/>
</dbReference>
<gene>
    <name evidence="2" type="ORF">JKP88DRAFT_354036</name>
</gene>
<feature type="compositionally biased region" description="Low complexity" evidence="1">
    <location>
        <begin position="93"/>
        <end position="102"/>
    </location>
</feature>
<evidence type="ECO:0000313" key="3">
    <source>
        <dbReference type="Proteomes" id="UP000664859"/>
    </source>
</evidence>
<comment type="caution">
    <text evidence="2">The sequence shown here is derived from an EMBL/GenBank/DDBJ whole genome shotgun (WGS) entry which is preliminary data.</text>
</comment>
<feature type="compositionally biased region" description="Gly residues" evidence="1">
    <location>
        <begin position="133"/>
        <end position="142"/>
    </location>
</feature>
<organism evidence="2 3">
    <name type="scientific">Tribonema minus</name>
    <dbReference type="NCBI Taxonomy" id="303371"/>
    <lineage>
        <taxon>Eukaryota</taxon>
        <taxon>Sar</taxon>
        <taxon>Stramenopiles</taxon>
        <taxon>Ochrophyta</taxon>
        <taxon>PX clade</taxon>
        <taxon>Xanthophyceae</taxon>
        <taxon>Tribonematales</taxon>
        <taxon>Tribonemataceae</taxon>
        <taxon>Tribonema</taxon>
    </lineage>
</organism>
<dbReference type="Gene3D" id="3.80.10.10">
    <property type="entry name" value="Ribonuclease Inhibitor"/>
    <property type="match status" value="3"/>
</dbReference>
<feature type="compositionally biased region" description="Acidic residues" evidence="1">
    <location>
        <begin position="272"/>
        <end position="282"/>
    </location>
</feature>
<dbReference type="SUPFAM" id="SSF52047">
    <property type="entry name" value="RNI-like"/>
    <property type="match status" value="1"/>
</dbReference>
<keyword evidence="3" id="KW-1185">Reference proteome</keyword>
<dbReference type="OrthoDB" id="10257471at2759"/>
<evidence type="ECO:0000313" key="2">
    <source>
        <dbReference type="EMBL" id="KAG5185876.1"/>
    </source>
</evidence>
<name>A0A836CJL7_9STRA</name>
<dbReference type="AlphaFoldDB" id="A0A836CJL7"/>
<protein>
    <submittedName>
        <fullName evidence="2">Uncharacterized protein</fullName>
    </submittedName>
</protein>
<dbReference type="EMBL" id="JAFCMP010000118">
    <property type="protein sequence ID" value="KAG5185876.1"/>
    <property type="molecule type" value="Genomic_DNA"/>
</dbReference>
<dbReference type="SMART" id="SM00367">
    <property type="entry name" value="LRR_CC"/>
    <property type="match status" value="5"/>
</dbReference>
<dbReference type="InterPro" id="IPR006553">
    <property type="entry name" value="Leu-rich_rpt_Cys-con_subtyp"/>
</dbReference>
<feature type="region of interest" description="Disordered" evidence="1">
    <location>
        <begin position="78"/>
        <end position="220"/>
    </location>
</feature>
<dbReference type="PANTHER" id="PTHR13318">
    <property type="entry name" value="PARTNER OF PAIRED, ISOFORM B-RELATED"/>
    <property type="match status" value="1"/>
</dbReference>
<evidence type="ECO:0000256" key="1">
    <source>
        <dbReference type="SAM" id="MobiDB-lite"/>
    </source>
</evidence>
<sequence length="839" mass="86535">MSKRELKGLKAFADAAVSNASSLATAVVLSRTRKRKAAASEETISVAIAATQQAGANGSGSISDLAADVLRTIDMVKKARTSSPESVAEVKLSDSSSSGSEPPAMPAPKPEPDCPEVSPTASVAAEMADGDNAGAGGGGGAGKPPAPPEPKKPRGKGKARAKAARGQQQDGGEAKEEEDQQQQQQQQPRNNSNLREAQARVARDRAAHFARVDKTPEATAPAVVRRISSAGGSAAAAAEPEEWCGPFATARRLLNARADAAAARQRKLNGEDVSEEDSDAENGDGSAKKPAKPAHKGANYARRCATDGVRSGTVPQAAWWWSGEGRGRGSLIGRACRVAPLFNLCLSVVVQWEGRGRGSLIGRVFRVAPLFDLCLRLVADNFDCVEELGDVTPEVRNRLGALLCRQLQLTPEVLSRLAAPGVAEVVLPDCSRIDAQQMQVVLPDCSRIDAQQAQPLPRSAAVVPRHAVRFDHTMASLGVTTLLRCRETLAALELRMCGRCFTGATVAALASAGGLPSVTRLALTGTYLLPDTALDALLAAAPRLRHLTLAQSARLGARGAAAIADRCGATLQSLSLASCEGVDAAALAHIARCGALTALDLSGVAAVTDEALARVLSACGEKLEALRVAHCDALTDGAVQAILSLADVPLVTGAALAVLFGDAAAAHDLGDAFCGPPLVELSLADVPLITGAALAVLFGDAAAARDLGDASHALASLRAVALRGAARGGVDDAVVVPLARACAGTLREADFGGSGVGDAGLVALAERCGASLVRLDLSFCRGVSDAGVGRLVDAAPRLRALALWGDLQIGDAFLKRHSNEELHVIKARYSNEELHVMKT</sequence>
<feature type="compositionally biased region" description="Basic and acidic residues" evidence="1">
    <location>
        <begin position="197"/>
        <end position="216"/>
    </location>
</feature>
<dbReference type="GO" id="GO:0019005">
    <property type="term" value="C:SCF ubiquitin ligase complex"/>
    <property type="evidence" value="ECO:0007669"/>
    <property type="project" value="TreeGrafter"/>
</dbReference>
<feature type="compositionally biased region" description="Basic residues" evidence="1">
    <location>
        <begin position="153"/>
        <end position="163"/>
    </location>
</feature>
<accession>A0A836CJL7</accession>
<reference evidence="2" key="1">
    <citation type="submission" date="2021-02" db="EMBL/GenBank/DDBJ databases">
        <title>First Annotated Genome of the Yellow-green Alga Tribonema minus.</title>
        <authorList>
            <person name="Mahan K.M."/>
        </authorList>
    </citation>
    <scope>NUCLEOTIDE SEQUENCE</scope>
    <source>
        <strain evidence="2">UTEX B ZZ1240</strain>
    </source>
</reference>
<dbReference type="Proteomes" id="UP000664859">
    <property type="component" value="Unassembled WGS sequence"/>
</dbReference>
<proteinExistence type="predicted"/>